<dbReference type="SUPFAM" id="SSF50993">
    <property type="entry name" value="Peptidase/esterase 'gauge' domain"/>
    <property type="match status" value="1"/>
</dbReference>
<dbReference type="GO" id="GO:0006508">
    <property type="term" value="P:proteolysis"/>
    <property type="evidence" value="ECO:0007669"/>
    <property type="project" value="UniProtKB-KW"/>
</dbReference>
<keyword evidence="1" id="KW-0645">Protease</keyword>
<dbReference type="GO" id="GO:0070012">
    <property type="term" value="F:oligopeptidase activity"/>
    <property type="evidence" value="ECO:0007669"/>
    <property type="project" value="TreeGrafter"/>
</dbReference>
<evidence type="ECO:0000313" key="8">
    <source>
        <dbReference type="Proteomes" id="UP000326354"/>
    </source>
</evidence>
<dbReference type="KEGG" id="uam:UABAM_03895"/>
<evidence type="ECO:0000259" key="5">
    <source>
        <dbReference type="Pfam" id="PF00326"/>
    </source>
</evidence>
<dbReference type="PRINTS" id="PR00862">
    <property type="entry name" value="PROLIGOPTASE"/>
</dbReference>
<protein>
    <submittedName>
        <fullName evidence="7">Prolyl oligopeptidase</fullName>
    </submittedName>
</protein>
<dbReference type="EMBL" id="AP019860">
    <property type="protein sequence ID" value="BBM85526.1"/>
    <property type="molecule type" value="Genomic_DNA"/>
</dbReference>
<name>A0A5S9IQ19_UABAM</name>
<evidence type="ECO:0000256" key="3">
    <source>
        <dbReference type="ARBA" id="ARBA00022825"/>
    </source>
</evidence>
<dbReference type="GO" id="GO:0005829">
    <property type="term" value="C:cytosol"/>
    <property type="evidence" value="ECO:0007669"/>
    <property type="project" value="TreeGrafter"/>
</dbReference>
<dbReference type="InterPro" id="IPR029058">
    <property type="entry name" value="AB_hydrolase_fold"/>
</dbReference>
<dbReference type="RefSeq" id="WP_151969624.1">
    <property type="nucleotide sequence ID" value="NZ_AP019860.1"/>
</dbReference>
<keyword evidence="3" id="KW-0720">Serine protease</keyword>
<dbReference type="Pfam" id="PF00326">
    <property type="entry name" value="Peptidase_S9"/>
    <property type="match status" value="1"/>
</dbReference>
<dbReference type="AlphaFoldDB" id="A0A5S9IQ19"/>
<dbReference type="GO" id="GO:0004252">
    <property type="term" value="F:serine-type endopeptidase activity"/>
    <property type="evidence" value="ECO:0007669"/>
    <property type="project" value="InterPro"/>
</dbReference>
<evidence type="ECO:0000259" key="6">
    <source>
        <dbReference type="Pfam" id="PF02897"/>
    </source>
</evidence>
<organism evidence="7 8">
    <name type="scientific">Uabimicrobium amorphum</name>
    <dbReference type="NCBI Taxonomy" id="2596890"/>
    <lineage>
        <taxon>Bacteria</taxon>
        <taxon>Pseudomonadati</taxon>
        <taxon>Planctomycetota</taxon>
        <taxon>Candidatus Uabimicrobiia</taxon>
        <taxon>Candidatus Uabimicrobiales</taxon>
        <taxon>Candidatus Uabimicrobiaceae</taxon>
        <taxon>Candidatus Uabimicrobium</taxon>
    </lineage>
</organism>
<accession>A0A5S9IQ19</accession>
<dbReference type="InterPro" id="IPR051167">
    <property type="entry name" value="Prolyl_oligopep/macrocyclase"/>
</dbReference>
<dbReference type="PANTHER" id="PTHR42881:SF13">
    <property type="entry name" value="PROLYL ENDOPEPTIDASE"/>
    <property type="match status" value="1"/>
</dbReference>
<dbReference type="PANTHER" id="PTHR42881">
    <property type="entry name" value="PROLYL ENDOPEPTIDASE"/>
    <property type="match status" value="1"/>
</dbReference>
<keyword evidence="2" id="KW-0378">Hydrolase</keyword>
<dbReference type="InterPro" id="IPR023302">
    <property type="entry name" value="Pept_S9A_N"/>
</dbReference>
<dbReference type="InterPro" id="IPR001375">
    <property type="entry name" value="Peptidase_S9_cat"/>
</dbReference>
<evidence type="ECO:0000313" key="7">
    <source>
        <dbReference type="EMBL" id="BBM85526.1"/>
    </source>
</evidence>
<evidence type="ECO:0000256" key="1">
    <source>
        <dbReference type="ARBA" id="ARBA00022670"/>
    </source>
</evidence>
<feature type="domain" description="Peptidase S9 prolyl oligopeptidase catalytic" evidence="5">
    <location>
        <begin position="484"/>
        <end position="688"/>
    </location>
</feature>
<reference evidence="7 8" key="1">
    <citation type="submission" date="2019-08" db="EMBL/GenBank/DDBJ databases">
        <title>Complete genome sequence of Candidatus Uab amorphum.</title>
        <authorList>
            <person name="Shiratori T."/>
            <person name="Suzuki S."/>
            <person name="Kakizawa Y."/>
            <person name="Ishida K."/>
        </authorList>
    </citation>
    <scope>NUCLEOTIDE SEQUENCE [LARGE SCALE GENOMIC DNA]</scope>
    <source>
        <strain evidence="7 8">SRT547</strain>
    </source>
</reference>
<dbReference type="SUPFAM" id="SSF53474">
    <property type="entry name" value="alpha/beta-Hydrolases"/>
    <property type="match status" value="1"/>
</dbReference>
<dbReference type="Pfam" id="PF02897">
    <property type="entry name" value="Peptidase_S9_N"/>
    <property type="match status" value="1"/>
</dbReference>
<proteinExistence type="predicted"/>
<dbReference type="InterPro" id="IPR002470">
    <property type="entry name" value="Peptidase_S9A"/>
</dbReference>
<dbReference type="Gene3D" id="2.130.10.120">
    <property type="entry name" value="Prolyl oligopeptidase, N-terminal domain"/>
    <property type="match status" value="1"/>
</dbReference>
<gene>
    <name evidence="7" type="ORF">UABAM_03895</name>
</gene>
<sequence length="689" mass="78344">MNVIKFLCFSIIFLHLVLIADEDPYQWLEEVDGEKALKWVTAQNEETTAHLKKNEQFKTIYDKVLGIYNSKERLKYPSITGDHLYNFWQDANNKKGLWRRTKLESYLSAETKWEILLDVDKLAAAEKVSWVFKGAVGCAPQFTRYMIRLSRGGGDAVVMREFDLEKKEFVKDGFRLPEAKGSVAWADQDTLIVSTNFGEGTTTTSGYPNIVKVWKRGQKLSEAKTVFTGETTDVGTWGSVMETPQRNYQVIVRAKTFYTYETHFIENEKTVKIDLPEDAEVNTIFQNKLLVQLKSDWKLGDATYRQGSLIAMDYDNAIKGKMEVEVIAVPTERSSISSLATTKDYVLVGTLENVRGKLHKYFIKDDKWHNERIDAPDYGSIRVVSTSAFKDFFFYTYENFLTPASLYLMSGDKNTKMKSLPQFFPGENFVVNQLEATSKDGTKIPYFIVHGKDAKKDGSNPTLLYGYGGFEISLRPSYSATVGSVWLQNGGIYVLANIRGGGEFGPKWHRAALKENRQRAYDDFIAIAEDLIAKKYTSAQHLGIMGGSNGGLLVGAVFTQRPDLFNAVVCRVPLLDMKRFNKLLAGASWMGEYGNPDKPEEWKYIKKYSPYHNLSADKKYPHVYFNTSTRDDRVHPAHARKMVAKMKDMGHKVYYYENTEGGHAAAADNEQRAFSSALTYCYLLQQLKK</sequence>
<keyword evidence="8" id="KW-1185">Reference proteome</keyword>
<feature type="signal peptide" evidence="4">
    <location>
        <begin position="1"/>
        <end position="20"/>
    </location>
</feature>
<dbReference type="Gene3D" id="3.40.50.1820">
    <property type="entry name" value="alpha/beta hydrolase"/>
    <property type="match status" value="1"/>
</dbReference>
<evidence type="ECO:0000256" key="4">
    <source>
        <dbReference type="SAM" id="SignalP"/>
    </source>
</evidence>
<dbReference type="Proteomes" id="UP000326354">
    <property type="component" value="Chromosome"/>
</dbReference>
<keyword evidence="4" id="KW-0732">Signal</keyword>
<feature type="chain" id="PRO_5024931343" evidence="4">
    <location>
        <begin position="21"/>
        <end position="689"/>
    </location>
</feature>
<evidence type="ECO:0000256" key="2">
    <source>
        <dbReference type="ARBA" id="ARBA00022801"/>
    </source>
</evidence>
<dbReference type="OrthoDB" id="9801421at2"/>
<feature type="domain" description="Peptidase S9A N-terminal" evidence="6">
    <location>
        <begin position="22"/>
        <end position="415"/>
    </location>
</feature>